<evidence type="ECO:0000313" key="1">
    <source>
        <dbReference type="EMBL" id="KAK5982153.1"/>
    </source>
</evidence>
<dbReference type="SUPFAM" id="SSF53383">
    <property type="entry name" value="PLP-dependent transferases"/>
    <property type="match status" value="1"/>
</dbReference>
<accession>A0AAN8G6T1</accession>
<dbReference type="InterPro" id="IPR015421">
    <property type="entry name" value="PyrdxlP-dep_Trfase_major"/>
</dbReference>
<proteinExistence type="predicted"/>
<keyword evidence="2" id="KW-1185">Reference proteome</keyword>
<dbReference type="AlphaFoldDB" id="A0AAN8G6T1"/>
<gene>
    <name evidence="1" type="ORF">GCK32_015800</name>
</gene>
<dbReference type="Proteomes" id="UP001331761">
    <property type="component" value="Unassembled WGS sequence"/>
</dbReference>
<dbReference type="Gene3D" id="3.90.1150.10">
    <property type="entry name" value="Aspartate Aminotransferase, domain 1"/>
    <property type="match status" value="1"/>
</dbReference>
<protein>
    <submittedName>
        <fullName evidence="1">Uncharacterized protein</fullName>
    </submittedName>
</protein>
<name>A0AAN8G6T1_TRICO</name>
<evidence type="ECO:0000313" key="2">
    <source>
        <dbReference type="Proteomes" id="UP001331761"/>
    </source>
</evidence>
<dbReference type="InterPro" id="IPR015422">
    <property type="entry name" value="PyrdxlP-dep_Trfase_small"/>
</dbReference>
<dbReference type="Gene3D" id="3.40.640.10">
    <property type="entry name" value="Type I PLP-dependent aspartate aminotransferase-like (Major domain)"/>
    <property type="match status" value="1"/>
</dbReference>
<comment type="caution">
    <text evidence="1">The sequence shown here is derived from an EMBL/GenBank/DDBJ whole genome shotgun (WGS) entry which is preliminary data.</text>
</comment>
<dbReference type="EMBL" id="WIXE01005493">
    <property type="protein sequence ID" value="KAK5982153.1"/>
    <property type="molecule type" value="Genomic_DNA"/>
</dbReference>
<reference evidence="1 2" key="1">
    <citation type="submission" date="2019-10" db="EMBL/GenBank/DDBJ databases">
        <title>Assembly and Annotation for the nematode Trichostrongylus colubriformis.</title>
        <authorList>
            <person name="Martin J."/>
        </authorList>
    </citation>
    <scope>NUCLEOTIDE SEQUENCE [LARGE SCALE GENOMIC DNA]</scope>
    <source>
        <strain evidence="1">G859</strain>
        <tissue evidence="1">Whole worm</tissue>
    </source>
</reference>
<sequence length="343" mass="37915">MRYMESVISYPPSTVSPLYNSSTLTTPGTAKTKDGTNVFFATHLSPASTTNDAADGTYVSSASVMMNDTHSSSEGDFDNDHIIKLVFSDLPGDVKRTSAKKVEVLEQRPQEVIESMEESCQTPNSSVDSECFDVDVTSRSTPRMNHEKFDDEMLEIEVFSDHFHIKGNYSLIINKDDPLGTLLDELHSKGTSSLDFSIRPKLGRLLSQCLQEKSQNMPGGSELISSRAKRLLTDEDPSYEVDKMMSGNRFNASTNPQGNINFCTAENNICVDEVIAQLQKKGFSPDEAHLVHYPPAGGHSSTKQTVRRYMEEFMSAIVSEDELVILPSSTSAYDMLCHCTCEA</sequence>
<dbReference type="InterPro" id="IPR015424">
    <property type="entry name" value="PyrdxlP-dep_Trfase"/>
</dbReference>
<feature type="non-terminal residue" evidence="1">
    <location>
        <position position="343"/>
    </location>
</feature>
<organism evidence="1 2">
    <name type="scientific">Trichostrongylus colubriformis</name>
    <name type="common">Black scour worm</name>
    <dbReference type="NCBI Taxonomy" id="6319"/>
    <lineage>
        <taxon>Eukaryota</taxon>
        <taxon>Metazoa</taxon>
        <taxon>Ecdysozoa</taxon>
        <taxon>Nematoda</taxon>
        <taxon>Chromadorea</taxon>
        <taxon>Rhabditida</taxon>
        <taxon>Rhabditina</taxon>
        <taxon>Rhabditomorpha</taxon>
        <taxon>Strongyloidea</taxon>
        <taxon>Trichostrongylidae</taxon>
        <taxon>Trichostrongylus</taxon>
    </lineage>
</organism>